<keyword evidence="5 6" id="KW-0539">Nucleus</keyword>
<evidence type="ECO:0000256" key="2">
    <source>
        <dbReference type="ARBA" id="ARBA00009994"/>
    </source>
</evidence>
<dbReference type="GO" id="GO:0070847">
    <property type="term" value="C:core mediator complex"/>
    <property type="evidence" value="ECO:0007669"/>
    <property type="project" value="TreeGrafter"/>
</dbReference>
<dbReference type="InterPro" id="IPR009244">
    <property type="entry name" value="Mediatior_Med7"/>
</dbReference>
<protein>
    <recommendedName>
        <fullName evidence="6">Mediator of RNA polymerase II transcription subunit 7</fullName>
    </recommendedName>
</protein>
<organism evidence="8">
    <name type="scientific">Prunus dulcis</name>
    <name type="common">Almond</name>
    <name type="synonym">Amygdalus dulcis</name>
    <dbReference type="NCBI Taxonomy" id="3755"/>
    <lineage>
        <taxon>Eukaryota</taxon>
        <taxon>Viridiplantae</taxon>
        <taxon>Streptophyta</taxon>
        <taxon>Embryophyta</taxon>
        <taxon>Tracheophyta</taxon>
        <taxon>Spermatophyta</taxon>
        <taxon>Magnoliopsida</taxon>
        <taxon>eudicotyledons</taxon>
        <taxon>Gunneridae</taxon>
        <taxon>Pentapetalae</taxon>
        <taxon>rosids</taxon>
        <taxon>fabids</taxon>
        <taxon>Rosales</taxon>
        <taxon>Rosaceae</taxon>
        <taxon>Amygdaloideae</taxon>
        <taxon>Amygdaleae</taxon>
        <taxon>Prunus</taxon>
    </lineage>
</organism>
<evidence type="ECO:0000256" key="7">
    <source>
        <dbReference type="SAM" id="MobiDB-lite"/>
    </source>
</evidence>
<dbReference type="SUPFAM" id="SSF140718">
    <property type="entry name" value="Mediator hinge subcomplex-like"/>
    <property type="match status" value="1"/>
</dbReference>
<dbReference type="Pfam" id="PF05983">
    <property type="entry name" value="Med7"/>
    <property type="match status" value="1"/>
</dbReference>
<dbReference type="PANTHER" id="PTHR21428">
    <property type="entry name" value="MEDIATOR OF RNA POLYMERASE II TRANSCRIPTION SUBUNIT 7"/>
    <property type="match status" value="1"/>
</dbReference>
<evidence type="ECO:0000256" key="3">
    <source>
        <dbReference type="ARBA" id="ARBA00023015"/>
    </source>
</evidence>
<evidence type="ECO:0000256" key="4">
    <source>
        <dbReference type="ARBA" id="ARBA00023163"/>
    </source>
</evidence>
<evidence type="ECO:0000256" key="6">
    <source>
        <dbReference type="RuleBase" id="RU364060"/>
    </source>
</evidence>
<dbReference type="PANTHER" id="PTHR21428:SF11">
    <property type="entry name" value="MEDIATOR OF RNA POLYMERASE II TRANSCRIPTION SUBUNIT 7"/>
    <property type="match status" value="1"/>
</dbReference>
<dbReference type="GO" id="GO:0016592">
    <property type="term" value="C:mediator complex"/>
    <property type="evidence" value="ECO:0007669"/>
    <property type="project" value="InterPro"/>
</dbReference>
<dbReference type="InterPro" id="IPR044888">
    <property type="entry name" value="Mediatior_Med7_sf"/>
</dbReference>
<keyword evidence="6" id="KW-0010">Activator</keyword>
<evidence type="ECO:0000256" key="1">
    <source>
        <dbReference type="ARBA" id="ARBA00004123"/>
    </source>
</evidence>
<reference evidence="8" key="1">
    <citation type="journal article" date="2019" name="Science">
        <title>Mutation of a bHLH transcription factor allowed almond domestication.</title>
        <authorList>
            <person name="Sanchez-Perez R."/>
            <person name="Pavan S."/>
            <person name="Mazzeo R."/>
            <person name="Moldovan C."/>
            <person name="Aiese Cigliano R."/>
            <person name="Del Cueto J."/>
            <person name="Ricciardi F."/>
            <person name="Lotti C."/>
            <person name="Ricciardi L."/>
            <person name="Dicenta F."/>
            <person name="Lopez-Marques R.L."/>
            <person name="Lindberg Moller B."/>
        </authorList>
    </citation>
    <scope>NUCLEOTIDE SEQUENCE</scope>
</reference>
<comment type="subcellular location">
    <subcellularLocation>
        <location evidence="1 6">Nucleus</location>
    </subcellularLocation>
</comment>
<feature type="region of interest" description="Disordered" evidence="7">
    <location>
        <begin position="132"/>
        <end position="152"/>
    </location>
</feature>
<keyword evidence="3 6" id="KW-0805">Transcription regulation</keyword>
<evidence type="ECO:0000256" key="5">
    <source>
        <dbReference type="ARBA" id="ARBA00023242"/>
    </source>
</evidence>
<dbReference type="AlphaFoldDB" id="A0A5H2XLU4"/>
<comment type="similarity">
    <text evidence="2 6">Belongs to the Mediator complex subunit 7 family.</text>
</comment>
<name>A0A5H2XLU4_PRUDU</name>
<sequence length="169" mass="19110">MNELRSLNRELQLHILELADILVERPSQYARTVEDISLIFKNPSSSQLIASPSNCNELKYFYNIGVERNMVSPIKLMIAEEEKFQEKALSLYTSDKFLHITEHSYHFCSIGTFLTGKFWRLAVACAVPISTSTPNHDPTSSGSEAESNDPLDKISVVKHDLQYLSKATD</sequence>
<evidence type="ECO:0000313" key="8">
    <source>
        <dbReference type="EMBL" id="BBN67919.1"/>
    </source>
</evidence>
<keyword evidence="4 6" id="KW-0804">Transcription</keyword>
<dbReference type="EMBL" id="AP020563">
    <property type="protein sequence ID" value="BBN67919.1"/>
    <property type="molecule type" value="Genomic_DNA"/>
</dbReference>
<gene>
    <name evidence="8" type="ORF">Prudu_226S000500</name>
</gene>
<dbReference type="Gene3D" id="6.10.140.200">
    <property type="match status" value="1"/>
</dbReference>
<dbReference type="GO" id="GO:0006357">
    <property type="term" value="P:regulation of transcription by RNA polymerase II"/>
    <property type="evidence" value="ECO:0007669"/>
    <property type="project" value="InterPro"/>
</dbReference>
<proteinExistence type="inferred from homology"/>
<comment type="subunit">
    <text evidence="6">Component of the Mediator complex.</text>
</comment>
<feature type="compositionally biased region" description="Polar residues" evidence="7">
    <location>
        <begin position="132"/>
        <end position="145"/>
    </location>
</feature>
<accession>A0A5H2XLU4</accession>
<dbReference type="GO" id="GO:0003712">
    <property type="term" value="F:transcription coregulator activity"/>
    <property type="evidence" value="ECO:0007669"/>
    <property type="project" value="InterPro"/>
</dbReference>
<comment type="function">
    <text evidence="6">Component of the Mediator complex, a coactivator involved in the regulated transcription of nearly all RNA polymerase II-dependent genes. Mediator functions as a bridge to convey information from gene-specific regulatory proteins to the basal RNA polymerase II transcription machinery.</text>
</comment>
<dbReference type="InterPro" id="IPR037212">
    <property type="entry name" value="Med7/Med21-like"/>
</dbReference>